<name>A0A508T208_9BRAD</name>
<evidence type="ECO:0008006" key="3">
    <source>
        <dbReference type="Google" id="ProtNLM"/>
    </source>
</evidence>
<dbReference type="EMBL" id="CAADFC020000008">
    <property type="protein sequence ID" value="VIO68873.1"/>
    <property type="molecule type" value="Genomic_DNA"/>
</dbReference>
<evidence type="ECO:0000313" key="2">
    <source>
        <dbReference type="Proteomes" id="UP000328092"/>
    </source>
</evidence>
<dbReference type="RefSeq" id="WP_139859116.1">
    <property type="nucleotide sequence ID" value="NZ_CAADFC020000008.1"/>
</dbReference>
<proteinExistence type="predicted"/>
<dbReference type="PANTHER" id="PTHR38436">
    <property type="entry name" value="POLYKETIDE CYCLASE SNOAL-LIKE DOMAIN"/>
    <property type="match status" value="1"/>
</dbReference>
<reference evidence="1" key="1">
    <citation type="submission" date="2019-02" db="EMBL/GenBank/DDBJ databases">
        <authorList>
            <person name="Pothier F.J."/>
        </authorList>
    </citation>
    <scope>NUCLEOTIDE SEQUENCE</scope>
    <source>
        <strain evidence="1">CI-1B</strain>
    </source>
</reference>
<dbReference type="Gene3D" id="3.10.450.50">
    <property type="match status" value="1"/>
</dbReference>
<dbReference type="Pfam" id="PF07366">
    <property type="entry name" value="SnoaL"/>
    <property type="match status" value="1"/>
</dbReference>
<dbReference type="AlphaFoldDB" id="A0A508T208"/>
<organism evidence="1 2">
    <name type="scientific">Bradyrhizobium ivorense</name>
    <dbReference type="NCBI Taxonomy" id="2511166"/>
    <lineage>
        <taxon>Bacteria</taxon>
        <taxon>Pseudomonadati</taxon>
        <taxon>Pseudomonadota</taxon>
        <taxon>Alphaproteobacteria</taxon>
        <taxon>Hyphomicrobiales</taxon>
        <taxon>Nitrobacteraceae</taxon>
        <taxon>Bradyrhizobium</taxon>
    </lineage>
</organism>
<keyword evidence="2" id="KW-1185">Reference proteome</keyword>
<dbReference type="SUPFAM" id="SSF54427">
    <property type="entry name" value="NTF2-like"/>
    <property type="match status" value="1"/>
</dbReference>
<comment type="caution">
    <text evidence="1">The sequence shown here is derived from an EMBL/GenBank/DDBJ whole genome shotgun (WGS) entry which is preliminary data.</text>
</comment>
<evidence type="ECO:0000313" key="1">
    <source>
        <dbReference type="EMBL" id="VIO68873.1"/>
    </source>
</evidence>
<dbReference type="OrthoDB" id="129343at2"/>
<dbReference type="InterPro" id="IPR032710">
    <property type="entry name" value="NTF2-like_dom_sf"/>
</dbReference>
<protein>
    <recommendedName>
        <fullName evidence="3">Ester cyclase</fullName>
    </recommendedName>
</protein>
<dbReference type="PANTHER" id="PTHR38436:SF1">
    <property type="entry name" value="ESTER CYCLASE"/>
    <property type="match status" value="1"/>
</dbReference>
<accession>A0A508T208</accession>
<dbReference type="InterPro" id="IPR009959">
    <property type="entry name" value="Cyclase_SnoaL-like"/>
</dbReference>
<dbReference type="GO" id="GO:0030638">
    <property type="term" value="P:polyketide metabolic process"/>
    <property type="evidence" value="ECO:0007669"/>
    <property type="project" value="InterPro"/>
</dbReference>
<dbReference type="Proteomes" id="UP000328092">
    <property type="component" value="Unassembled WGS sequence"/>
</dbReference>
<sequence>MSSATLDANKALVLAHYDAVINRHDPDAIRAHLAPGFFDHAAGKRMGADEVIAHSAALHEAFADLSAVAECLVAERDIVAGRLVWRGRHRSPWRGIPPTGRHVEFRGMTFWRIREGRIMERWAEIDFAGLERRLTE</sequence>
<gene>
    <name evidence="1" type="ORF">CI1B_24070</name>
</gene>